<organism evidence="7 8">
    <name type="scientific">Sporothrix stenoceras</name>
    <dbReference type="NCBI Taxonomy" id="5173"/>
    <lineage>
        <taxon>Eukaryota</taxon>
        <taxon>Fungi</taxon>
        <taxon>Dikarya</taxon>
        <taxon>Ascomycota</taxon>
        <taxon>Pezizomycotina</taxon>
        <taxon>Sordariomycetes</taxon>
        <taxon>Sordariomycetidae</taxon>
        <taxon>Ophiostomatales</taxon>
        <taxon>Ophiostomataceae</taxon>
        <taxon>Sporothrix</taxon>
    </lineage>
</organism>
<keyword evidence="8" id="KW-1185">Reference proteome</keyword>
<proteinExistence type="inferred from homology"/>
<comment type="subcellular location">
    <subcellularLocation>
        <location evidence="1 5">Nucleus</location>
    </subcellularLocation>
</comment>
<keyword evidence="4 5" id="KW-0539">Nucleus</keyword>
<evidence type="ECO:0000313" key="8">
    <source>
        <dbReference type="Proteomes" id="UP001583186"/>
    </source>
</evidence>
<evidence type="ECO:0000256" key="2">
    <source>
        <dbReference type="ARBA" id="ARBA00010077"/>
    </source>
</evidence>
<evidence type="ECO:0000256" key="6">
    <source>
        <dbReference type="SAM" id="MobiDB-lite"/>
    </source>
</evidence>
<evidence type="ECO:0000313" key="7">
    <source>
        <dbReference type="EMBL" id="KAL1895195.1"/>
    </source>
</evidence>
<evidence type="ECO:0000256" key="5">
    <source>
        <dbReference type="RuleBase" id="RU364132"/>
    </source>
</evidence>
<comment type="caution">
    <text evidence="7">The sequence shown here is derived from an EMBL/GenBank/DDBJ whole genome shotgun (WGS) entry which is preliminary data.</text>
</comment>
<evidence type="ECO:0000256" key="3">
    <source>
        <dbReference type="ARBA" id="ARBA00022517"/>
    </source>
</evidence>
<comment type="similarity">
    <text evidence="2 5">Belongs to the RRS1 family.</text>
</comment>
<feature type="region of interest" description="Disordered" evidence="6">
    <location>
        <begin position="167"/>
        <end position="212"/>
    </location>
</feature>
<dbReference type="EMBL" id="JAWCUI010000028">
    <property type="protein sequence ID" value="KAL1895195.1"/>
    <property type="molecule type" value="Genomic_DNA"/>
</dbReference>
<comment type="function">
    <text evidence="5">Involved in ribosomal large subunit assembly.</text>
</comment>
<feature type="compositionally biased region" description="Basic and acidic residues" evidence="6">
    <location>
        <begin position="171"/>
        <end position="192"/>
    </location>
</feature>
<reference evidence="7 8" key="1">
    <citation type="journal article" date="2024" name="IMA Fungus">
        <title>IMA Genome - F19 : A genome assembly and annotation guide to empower mycologists, including annotated draft genome sequences of Ceratocystis pirilliformis, Diaporthe australafricana, Fusarium ophioides, Paecilomyces lecythidis, and Sporothrix stenoceras.</title>
        <authorList>
            <person name="Aylward J."/>
            <person name="Wilson A.M."/>
            <person name="Visagie C.M."/>
            <person name="Spraker J."/>
            <person name="Barnes I."/>
            <person name="Buitendag C."/>
            <person name="Ceriani C."/>
            <person name="Del Mar Angel L."/>
            <person name="du Plessis D."/>
            <person name="Fuchs T."/>
            <person name="Gasser K."/>
            <person name="Kramer D."/>
            <person name="Li W."/>
            <person name="Munsamy K."/>
            <person name="Piso A."/>
            <person name="Price J.L."/>
            <person name="Sonnekus B."/>
            <person name="Thomas C."/>
            <person name="van der Nest A."/>
            <person name="van Dijk A."/>
            <person name="van Heerden A."/>
            <person name="van Vuuren N."/>
            <person name="Yilmaz N."/>
            <person name="Duong T.A."/>
            <person name="van der Merwe N.A."/>
            <person name="Wingfield M.J."/>
            <person name="Wingfield B.D."/>
        </authorList>
    </citation>
    <scope>NUCLEOTIDE SEQUENCE [LARGE SCALE GENOMIC DNA]</scope>
    <source>
        <strain evidence="7 8">CMW 5346</strain>
    </source>
</reference>
<keyword evidence="3 5" id="KW-0690">Ribosome biogenesis</keyword>
<dbReference type="Pfam" id="PF04939">
    <property type="entry name" value="RRS1"/>
    <property type="match status" value="1"/>
</dbReference>
<protein>
    <recommendedName>
        <fullName evidence="5">Ribosome biogenesis regulatory protein</fullName>
    </recommendedName>
</protein>
<sequence>MATKANSTPVGQRGPKLNVAVEKDTPYTFDLGLLLANDANPATITSAAADKDRHEADLAAVARDGAQALVNQLLTTCRIERTTTDGVLLNLPPVATALPREKPVPEPKPPTKWEQFAARKGIKPKTREQRKNLQYNKETNEWERKWGYKGANKSAAETDWLVEVKTSQYGKDQELADKGHSYRGEGRRERKERFKRNERKMRSNQARAAKAA</sequence>
<gene>
    <name evidence="7" type="primary">RRS1</name>
    <name evidence="7" type="ORF">Sste5346_005340</name>
</gene>
<dbReference type="InterPro" id="IPR007023">
    <property type="entry name" value="Ribosom_reg"/>
</dbReference>
<accession>A0ABR3Z3J9</accession>
<evidence type="ECO:0000256" key="1">
    <source>
        <dbReference type="ARBA" id="ARBA00004123"/>
    </source>
</evidence>
<name>A0ABR3Z3J9_9PEZI</name>
<evidence type="ECO:0000256" key="4">
    <source>
        <dbReference type="ARBA" id="ARBA00023242"/>
    </source>
</evidence>
<dbReference type="Proteomes" id="UP001583186">
    <property type="component" value="Unassembled WGS sequence"/>
</dbReference>